<evidence type="ECO:0000259" key="12">
    <source>
        <dbReference type="SMART" id="SM00642"/>
    </source>
</evidence>
<name>A0A7H9BIV2_9NEIS</name>
<dbReference type="InterPro" id="IPR006047">
    <property type="entry name" value="GH13_cat_dom"/>
</dbReference>
<dbReference type="InterPro" id="IPR006048">
    <property type="entry name" value="A-amylase/branching_C"/>
</dbReference>
<dbReference type="InterPro" id="IPR004193">
    <property type="entry name" value="Glyco_hydro_13_N"/>
</dbReference>
<feature type="active site" description="Proton donor" evidence="10 11">
    <location>
        <position position="458"/>
    </location>
</feature>
<dbReference type="NCBIfam" id="NF008967">
    <property type="entry name" value="PRK12313.1"/>
    <property type="match status" value="1"/>
</dbReference>
<evidence type="ECO:0000256" key="10">
    <source>
        <dbReference type="HAMAP-Rule" id="MF_00685"/>
    </source>
</evidence>
<keyword evidence="7 10" id="KW-0808">Transferase</keyword>
<dbReference type="Gene3D" id="2.60.40.1180">
    <property type="entry name" value="Golgi alpha-mannosidase II"/>
    <property type="match status" value="1"/>
</dbReference>
<comment type="catalytic activity">
    <reaction evidence="1 10">
        <text>Transfers a segment of a (1-&gt;4)-alpha-D-glucan chain to a primary hydroxy group in a similar glucan chain.</text>
        <dbReference type="EC" id="2.4.1.18"/>
    </reaction>
</comment>
<keyword evidence="8 10" id="KW-0320">Glycogen biosynthesis</keyword>
<keyword evidence="5 10" id="KW-0321">Glycogen metabolism</keyword>
<evidence type="ECO:0000256" key="8">
    <source>
        <dbReference type="ARBA" id="ARBA00023056"/>
    </source>
</evidence>
<dbReference type="PANTHER" id="PTHR43651:SF3">
    <property type="entry name" value="1,4-ALPHA-GLUCAN-BRANCHING ENZYME"/>
    <property type="match status" value="1"/>
</dbReference>
<dbReference type="GO" id="GO:0005978">
    <property type="term" value="P:glycogen biosynthetic process"/>
    <property type="evidence" value="ECO:0007669"/>
    <property type="project" value="UniProtKB-UniRule"/>
</dbReference>
<dbReference type="Pfam" id="PF00128">
    <property type="entry name" value="Alpha-amylase"/>
    <property type="match status" value="2"/>
</dbReference>
<evidence type="ECO:0000256" key="4">
    <source>
        <dbReference type="ARBA" id="ARBA00009000"/>
    </source>
</evidence>
<dbReference type="EMBL" id="CP058627">
    <property type="protein sequence ID" value="QLG88302.1"/>
    <property type="molecule type" value="Genomic_DNA"/>
</dbReference>
<evidence type="ECO:0000256" key="2">
    <source>
        <dbReference type="ARBA" id="ARBA00002953"/>
    </source>
</evidence>
<dbReference type="SMART" id="SM00642">
    <property type="entry name" value="Aamy"/>
    <property type="match status" value="1"/>
</dbReference>
<dbReference type="HAMAP" id="MF_00685">
    <property type="entry name" value="GlgB"/>
    <property type="match status" value="1"/>
</dbReference>
<dbReference type="InterPro" id="IPR037439">
    <property type="entry name" value="Branching_enzy"/>
</dbReference>
<dbReference type="KEGG" id="chiz:HQ393_08610"/>
<evidence type="ECO:0000256" key="11">
    <source>
        <dbReference type="PIRSR" id="PIRSR000463-1"/>
    </source>
</evidence>
<dbReference type="AlphaFoldDB" id="A0A7H9BIV2"/>
<dbReference type="SUPFAM" id="SSF51445">
    <property type="entry name" value="(Trans)glycosidases"/>
    <property type="match status" value="1"/>
</dbReference>
<reference evidence="13 14" key="1">
    <citation type="submission" date="2020-07" db="EMBL/GenBank/DDBJ databases">
        <title>Complete genome sequence of Chitinibacter sp. 2T18.</title>
        <authorList>
            <person name="Bae J.-W."/>
            <person name="Choi J.-W."/>
        </authorList>
    </citation>
    <scope>NUCLEOTIDE SEQUENCE [LARGE SCALE GENOMIC DNA]</scope>
    <source>
        <strain evidence="13 14">2T18</strain>
    </source>
</reference>
<dbReference type="InterPro" id="IPR013780">
    <property type="entry name" value="Glyco_hydro_b"/>
</dbReference>
<feature type="domain" description="Glycosyl hydrolase family 13 catalytic" evidence="12">
    <location>
        <begin position="246"/>
        <end position="597"/>
    </location>
</feature>
<dbReference type="FunFam" id="2.60.40.10:FF:000169">
    <property type="entry name" value="1,4-alpha-glucan branching enzyme GlgB"/>
    <property type="match status" value="1"/>
</dbReference>
<dbReference type="NCBIfam" id="NF003811">
    <property type="entry name" value="PRK05402.1"/>
    <property type="match status" value="1"/>
</dbReference>
<evidence type="ECO:0000256" key="7">
    <source>
        <dbReference type="ARBA" id="ARBA00022679"/>
    </source>
</evidence>
<comment type="pathway">
    <text evidence="3 10">Glycan biosynthesis; glycogen biosynthesis.</text>
</comment>
<accession>A0A7H9BIV2</accession>
<dbReference type="GO" id="GO:0004553">
    <property type="term" value="F:hydrolase activity, hydrolyzing O-glycosyl compounds"/>
    <property type="evidence" value="ECO:0007669"/>
    <property type="project" value="InterPro"/>
</dbReference>
<dbReference type="Proteomes" id="UP000509597">
    <property type="component" value="Chromosome"/>
</dbReference>
<dbReference type="CDD" id="cd02855">
    <property type="entry name" value="E_set_GBE_prok_N"/>
    <property type="match status" value="1"/>
</dbReference>
<dbReference type="Pfam" id="PF02806">
    <property type="entry name" value="Alpha-amylase_C"/>
    <property type="match status" value="1"/>
</dbReference>
<dbReference type="FunFam" id="2.60.40.1180:FF:000002">
    <property type="entry name" value="1,4-alpha-glucan branching enzyme GlgB"/>
    <property type="match status" value="1"/>
</dbReference>
<evidence type="ECO:0000256" key="5">
    <source>
        <dbReference type="ARBA" id="ARBA00022600"/>
    </source>
</evidence>
<organism evidence="13 14">
    <name type="scientific">Chitinibacter bivalviorum</name>
    <dbReference type="NCBI Taxonomy" id="2739434"/>
    <lineage>
        <taxon>Bacteria</taxon>
        <taxon>Pseudomonadati</taxon>
        <taxon>Pseudomonadota</taxon>
        <taxon>Betaproteobacteria</taxon>
        <taxon>Neisseriales</taxon>
        <taxon>Chitinibacteraceae</taxon>
        <taxon>Chitinibacter</taxon>
    </lineage>
</organism>
<proteinExistence type="inferred from homology"/>
<gene>
    <name evidence="10 13" type="primary">glgB</name>
    <name evidence="13" type="ORF">HQ393_08610</name>
</gene>
<dbReference type="FunFam" id="3.20.20.80:FF:000003">
    <property type="entry name" value="1,4-alpha-glucan branching enzyme GlgB"/>
    <property type="match status" value="1"/>
</dbReference>
<dbReference type="InterPro" id="IPR054169">
    <property type="entry name" value="GlgB_N"/>
</dbReference>
<evidence type="ECO:0000313" key="14">
    <source>
        <dbReference type="Proteomes" id="UP000509597"/>
    </source>
</evidence>
<dbReference type="Pfam" id="PF02922">
    <property type="entry name" value="CBM_48"/>
    <property type="match status" value="1"/>
</dbReference>
<dbReference type="GO" id="GO:0043169">
    <property type="term" value="F:cation binding"/>
    <property type="evidence" value="ECO:0007669"/>
    <property type="project" value="InterPro"/>
</dbReference>
<keyword evidence="9 10" id="KW-0119">Carbohydrate metabolism</keyword>
<dbReference type="InterPro" id="IPR014756">
    <property type="entry name" value="Ig_E-set"/>
</dbReference>
<dbReference type="InterPro" id="IPR017853">
    <property type="entry name" value="GH"/>
</dbReference>
<keyword evidence="6 10" id="KW-0328">Glycosyltransferase</keyword>
<dbReference type="SUPFAM" id="SSF81296">
    <property type="entry name" value="E set domains"/>
    <property type="match status" value="2"/>
</dbReference>
<dbReference type="Gene3D" id="3.20.20.80">
    <property type="entry name" value="Glycosidases"/>
    <property type="match status" value="1"/>
</dbReference>
<evidence type="ECO:0000256" key="1">
    <source>
        <dbReference type="ARBA" id="ARBA00000826"/>
    </source>
</evidence>
<dbReference type="InterPro" id="IPR006407">
    <property type="entry name" value="GlgB"/>
</dbReference>
<evidence type="ECO:0000256" key="9">
    <source>
        <dbReference type="ARBA" id="ARBA00023277"/>
    </source>
</evidence>
<evidence type="ECO:0000256" key="6">
    <source>
        <dbReference type="ARBA" id="ARBA00022676"/>
    </source>
</evidence>
<dbReference type="EC" id="2.4.1.18" evidence="10"/>
<protein>
    <recommendedName>
        <fullName evidence="10">1,4-alpha-glucan branching enzyme GlgB</fullName>
        <ecNumber evidence="10">2.4.1.18</ecNumber>
    </recommendedName>
    <alternativeName>
        <fullName evidence="10">1,4-alpha-D-glucan:1,4-alpha-D-glucan 6-glucosyl-transferase</fullName>
    </alternativeName>
    <alternativeName>
        <fullName evidence="10">Alpha-(1-&gt;4)-glucan branching enzyme</fullName>
    </alternativeName>
    <alternativeName>
        <fullName evidence="10">Glycogen branching enzyme</fullName>
        <shortName evidence="10">BE</shortName>
    </alternativeName>
</protein>
<dbReference type="GO" id="GO:0003844">
    <property type="term" value="F:1,4-alpha-glucan branching enzyme activity"/>
    <property type="evidence" value="ECO:0007669"/>
    <property type="project" value="UniProtKB-UniRule"/>
</dbReference>
<keyword evidence="14" id="KW-1185">Reference proteome</keyword>
<dbReference type="InterPro" id="IPR013783">
    <property type="entry name" value="Ig-like_fold"/>
</dbReference>
<dbReference type="Pfam" id="PF22019">
    <property type="entry name" value="GlgB_N"/>
    <property type="match status" value="1"/>
</dbReference>
<feature type="active site" description="Nucleophile" evidence="10 11">
    <location>
        <position position="405"/>
    </location>
</feature>
<dbReference type="PIRSF" id="PIRSF000463">
    <property type="entry name" value="GlgB"/>
    <property type="match status" value="1"/>
</dbReference>
<dbReference type="UniPathway" id="UPA00164"/>
<dbReference type="CDD" id="cd11322">
    <property type="entry name" value="AmyAc_Glg_BE"/>
    <property type="match status" value="1"/>
</dbReference>
<dbReference type="InterPro" id="IPR044143">
    <property type="entry name" value="GlgB_N_E_set_prok"/>
</dbReference>
<comment type="similarity">
    <text evidence="4 10">Belongs to the glycosyl hydrolase 13 family. GlgB subfamily.</text>
</comment>
<comment type="function">
    <text evidence="2 10">Catalyzes the formation of the alpha-1,6-glucosidic linkages in glycogen by scission of a 1,4-alpha-linked oligosaccharide from growing alpha-1,4-glucan chains and the subsequent attachment of the oligosaccharide to the alpha-1,6 position.</text>
</comment>
<dbReference type="NCBIfam" id="TIGR01515">
    <property type="entry name" value="branching_enzym"/>
    <property type="match status" value="1"/>
</dbReference>
<evidence type="ECO:0000256" key="3">
    <source>
        <dbReference type="ARBA" id="ARBA00004964"/>
    </source>
</evidence>
<evidence type="ECO:0000313" key="13">
    <source>
        <dbReference type="EMBL" id="QLG88302.1"/>
    </source>
</evidence>
<dbReference type="PANTHER" id="PTHR43651">
    <property type="entry name" value="1,4-ALPHA-GLUCAN-BRANCHING ENZYME"/>
    <property type="match status" value="1"/>
</dbReference>
<dbReference type="GO" id="GO:0005829">
    <property type="term" value="C:cytosol"/>
    <property type="evidence" value="ECO:0007669"/>
    <property type="project" value="TreeGrafter"/>
</dbReference>
<dbReference type="Gene3D" id="2.60.40.10">
    <property type="entry name" value="Immunoglobulins"/>
    <property type="match status" value="2"/>
</dbReference>
<dbReference type="SUPFAM" id="SSF51011">
    <property type="entry name" value="Glycosyl hydrolase domain"/>
    <property type="match status" value="1"/>
</dbReference>
<sequence length="729" mass="83750">MIPVDSAQIAAVCAGLHADPFSFLGMHLCDGALQVRAWLPNASECSLIESKTGKKLAQLERIDDRGFFSVVVPRRKNHFAYRLQVTWRGETVDIEDPYRFPPVLGDMDLWLLGEGNQLRPYERLGTHFRTMDGVDGVAFAVWAPNARRVSVVGDFNYWDGRRHVMRLRRECGVWEIFLPNVQEGQGYKYEIIDQHGALQIKADPYGFSAEMRPATASRVARLPAWVEGTQTRKAANALNAPVSIYEVHLASWRRRPEEGNRWLSYRELAVELIDYVKYMGFTHIELLPVNEHPFDGSWGYQPLGLYAPTSRFGTPDDFRHLVLTAHENGIGVILDWVPGHFPTDSHGLAQFDGSHLYEHSDPREGFHQDWNTLIYNFGRNEVRNYLIGNALYWIERYGIDGLRVDAVASMLYRDYSRKDGEWIPNQFGGRENLEAIDFMRRMNEVVGVERPEAITLAEESTAFPSVSRPPAMGGLGFHYKWNMGWMNDTLRYMQQDPVHRKYHHHLLTFGLVYAFSENFVLPISHDEVVHGKGSMLAKMPGDCWQQFANLRAYYAYMWAHPGKKLLFMGCEFAQGREWNHDTSLDWHLVDDPDNGWHRGVQHLVRDLNQVYRDSPALYQIDFDHRGFEWISHDDADNSIFSFIRKGEDENEFIVVVSNFTPVPRHGYRLGVPRAGVYREILNTDSEYYGGSNTGNLKLPTECIAAHARPESVCMTIPPLATVYLRWSKD</sequence>
<comment type="subunit">
    <text evidence="10">Monomer.</text>
</comment>